<keyword evidence="2" id="KW-1185">Reference proteome</keyword>
<dbReference type="Gene3D" id="2.40.10.120">
    <property type="match status" value="1"/>
</dbReference>
<dbReference type="Pfam" id="PF13365">
    <property type="entry name" value="Trypsin_2"/>
    <property type="match status" value="1"/>
</dbReference>
<dbReference type="SUPFAM" id="SSF50494">
    <property type="entry name" value="Trypsin-like serine proteases"/>
    <property type="match status" value="1"/>
</dbReference>
<protein>
    <submittedName>
        <fullName evidence="1">Trypsin-like peptidase domain-containing protein</fullName>
    </submittedName>
</protein>
<sequence>MPPPGNVSAYLEKMHDSVKRITSTSYYKTYVFDQDDMITHDILDRAESIDEYAVKVVESHSSSSGSAVVIHNRNNKIGLITAYHTVSSPDQMFEYYDEASLFLESVTIKQRQVNWMFDSPFMGTFDVLASDEVADLAVIGTEVDEDDLDVPASEFFPVFPYKLGDPDKLTLGTFVYTLGYPRGYEVVTPGIVSNSGRDRGHSFITDALFNRGFSGGAVVAINGGLPAFEWVGLARSASATREWHVVPDEDKVEEHSLHLPYTDDLFLERRSNIDYGITHSISATRIRDMLKEHERALSEKGYRIDIE</sequence>
<dbReference type="RefSeq" id="WP_210511288.1">
    <property type="nucleotide sequence ID" value="NZ_JAFIDN010000004.1"/>
</dbReference>
<gene>
    <name evidence="1" type="ORF">NATSA_06915</name>
</gene>
<dbReference type="Proteomes" id="UP000673975">
    <property type="component" value="Unassembled WGS sequence"/>
</dbReference>
<comment type="caution">
    <text evidence="1">The sequence shown here is derived from an EMBL/GenBank/DDBJ whole genome shotgun (WGS) entry which is preliminary data.</text>
</comment>
<evidence type="ECO:0000313" key="1">
    <source>
        <dbReference type="EMBL" id="MBP3192387.1"/>
    </source>
</evidence>
<organism evidence="1 2">
    <name type="scientific">Natronogracilivirga saccharolytica</name>
    <dbReference type="NCBI Taxonomy" id="2812953"/>
    <lineage>
        <taxon>Bacteria</taxon>
        <taxon>Pseudomonadati</taxon>
        <taxon>Balneolota</taxon>
        <taxon>Balneolia</taxon>
        <taxon>Balneolales</taxon>
        <taxon>Cyclonatronaceae</taxon>
        <taxon>Natronogracilivirga</taxon>
    </lineage>
</organism>
<name>A0A8J7RSY8_9BACT</name>
<dbReference type="AlphaFoldDB" id="A0A8J7RSY8"/>
<accession>A0A8J7RSY8</accession>
<reference evidence="1" key="1">
    <citation type="submission" date="2021-02" db="EMBL/GenBank/DDBJ databases">
        <title>Natronogracilivirga saccharolytica gen. nov. sp. nov. a new anaerobic, haloalkiliphilic carbohydrate-fermenting bacterium from soda lake and proposing of Cyclonatronumiaceae fam. nov. in the phylum Balneolaeota.</title>
        <authorList>
            <person name="Zhilina T.N."/>
            <person name="Sorokin D.Y."/>
            <person name="Zavarzina D.G."/>
            <person name="Toshchakov S.V."/>
            <person name="Kublanov I.V."/>
        </authorList>
    </citation>
    <scope>NUCLEOTIDE SEQUENCE</scope>
    <source>
        <strain evidence="1">Z-1702</strain>
    </source>
</reference>
<evidence type="ECO:0000313" key="2">
    <source>
        <dbReference type="Proteomes" id="UP000673975"/>
    </source>
</evidence>
<dbReference type="EMBL" id="JAFIDN010000004">
    <property type="protein sequence ID" value="MBP3192387.1"/>
    <property type="molecule type" value="Genomic_DNA"/>
</dbReference>
<dbReference type="InterPro" id="IPR009003">
    <property type="entry name" value="Peptidase_S1_PA"/>
</dbReference>
<proteinExistence type="predicted"/>